<dbReference type="RefSeq" id="WP_129353550.1">
    <property type="nucleotide sequence ID" value="NZ_CP026538.1"/>
</dbReference>
<dbReference type="EMBL" id="CP026538">
    <property type="protein sequence ID" value="QAZ68245.1"/>
    <property type="molecule type" value="Genomic_DNA"/>
</dbReference>
<dbReference type="SMART" id="SM00116">
    <property type="entry name" value="CBS"/>
    <property type="match status" value="2"/>
</dbReference>
<protein>
    <submittedName>
        <fullName evidence="3">CBS domain-containing protein</fullName>
    </submittedName>
</protein>
<dbReference type="OrthoDB" id="5454475at2"/>
<sequence>MLRKRAFDALRTDVLAVDAAESLETVADKLSRHLEKSPDLDAAAVMRAGRFVGIVSLRTLLSDLNDCALDASLRESLGDDDFEDTYRLACRRCMARKASEAARRDIPKVAPSDSLHLVLDAMIKADSRFAVVLEGDKLLGLVPLGEIFREMRRECAPLAAHP</sequence>
<dbReference type="PROSITE" id="PS51371">
    <property type="entry name" value="CBS"/>
    <property type="match status" value="1"/>
</dbReference>
<dbReference type="Proteomes" id="UP000293296">
    <property type="component" value="Chromosome"/>
</dbReference>
<reference evidence="3 4" key="1">
    <citation type="submission" date="2018-02" db="EMBL/GenBank/DDBJ databases">
        <title>Genome sequence of Desulfovibrio carbinolicus DSM 3852.</title>
        <authorList>
            <person name="Wilbanks E."/>
            <person name="Skennerton C.T."/>
            <person name="Orphan V.J."/>
        </authorList>
    </citation>
    <scope>NUCLEOTIDE SEQUENCE [LARGE SCALE GENOMIC DNA]</scope>
    <source>
        <strain evidence="3 4">DSM 3852</strain>
    </source>
</reference>
<dbReference type="Gene3D" id="3.10.580.10">
    <property type="entry name" value="CBS-domain"/>
    <property type="match status" value="1"/>
</dbReference>
<dbReference type="InterPro" id="IPR046342">
    <property type="entry name" value="CBS_dom_sf"/>
</dbReference>
<keyword evidence="1" id="KW-0129">CBS domain</keyword>
<dbReference type="AlphaFoldDB" id="A0A4P6HMH7"/>
<dbReference type="InterPro" id="IPR000644">
    <property type="entry name" value="CBS_dom"/>
</dbReference>
<dbReference type="KEGG" id="dcb:C3Y92_13845"/>
<evidence type="ECO:0000256" key="1">
    <source>
        <dbReference type="PROSITE-ProRule" id="PRU00703"/>
    </source>
</evidence>
<name>A0A4P6HMH7_9BACT</name>
<dbReference type="SUPFAM" id="SSF54631">
    <property type="entry name" value="CBS-domain pair"/>
    <property type="match status" value="1"/>
</dbReference>
<evidence type="ECO:0000313" key="3">
    <source>
        <dbReference type="EMBL" id="QAZ68245.1"/>
    </source>
</evidence>
<evidence type="ECO:0000313" key="4">
    <source>
        <dbReference type="Proteomes" id="UP000293296"/>
    </source>
</evidence>
<evidence type="ECO:0000259" key="2">
    <source>
        <dbReference type="PROSITE" id="PS51371"/>
    </source>
</evidence>
<proteinExistence type="predicted"/>
<organism evidence="3 4">
    <name type="scientific">Solidesulfovibrio carbinolicus</name>
    <dbReference type="NCBI Taxonomy" id="296842"/>
    <lineage>
        <taxon>Bacteria</taxon>
        <taxon>Pseudomonadati</taxon>
        <taxon>Thermodesulfobacteriota</taxon>
        <taxon>Desulfovibrionia</taxon>
        <taxon>Desulfovibrionales</taxon>
        <taxon>Desulfovibrionaceae</taxon>
        <taxon>Solidesulfovibrio</taxon>
    </lineage>
</organism>
<dbReference type="Pfam" id="PF00571">
    <property type="entry name" value="CBS"/>
    <property type="match status" value="2"/>
</dbReference>
<keyword evidence="4" id="KW-1185">Reference proteome</keyword>
<gene>
    <name evidence="3" type="ORF">C3Y92_13845</name>
</gene>
<accession>A0A4P6HMH7</accession>
<feature type="domain" description="CBS" evidence="2">
    <location>
        <begin position="102"/>
        <end position="158"/>
    </location>
</feature>